<dbReference type="Gene3D" id="3.40.630.40">
    <property type="entry name" value="Zn-dependent exopeptidases"/>
    <property type="match status" value="1"/>
</dbReference>
<accession>A0ABN8N096</accession>
<protein>
    <submittedName>
        <fullName evidence="1">Uncharacterized protein</fullName>
    </submittedName>
</protein>
<organism evidence="1 2">
    <name type="scientific">Porites lobata</name>
    <dbReference type="NCBI Taxonomy" id="104759"/>
    <lineage>
        <taxon>Eukaryota</taxon>
        <taxon>Metazoa</taxon>
        <taxon>Cnidaria</taxon>
        <taxon>Anthozoa</taxon>
        <taxon>Hexacorallia</taxon>
        <taxon>Scleractinia</taxon>
        <taxon>Fungiina</taxon>
        <taxon>Poritidae</taxon>
        <taxon>Porites</taxon>
    </lineage>
</organism>
<evidence type="ECO:0000313" key="1">
    <source>
        <dbReference type="EMBL" id="CAH3038634.1"/>
    </source>
</evidence>
<sequence>MSFNCIGLRPHVVYNRLKRTKIEVNRDIDKGTLNVPDARKAWRDYHKFVEKARSAIHGRGMLLDIHGQVHDKGRIELGYFISGSQLNNDDFTADNTSIRNLGKQWCGDDPSCFKMFVHGHRSLGYFLNQEGLRVVPSPQDPAPNNTVYLYGKYTVQNHGSRCGGLIDAIQMEFPLSLSSKSGWKRVKHRVVRAIFEFLKLNYG</sequence>
<dbReference type="EMBL" id="CALNXK010000006">
    <property type="protein sequence ID" value="CAH3038634.1"/>
    <property type="molecule type" value="Genomic_DNA"/>
</dbReference>
<keyword evidence="2" id="KW-1185">Reference proteome</keyword>
<reference evidence="1 2" key="1">
    <citation type="submission" date="2022-05" db="EMBL/GenBank/DDBJ databases">
        <authorList>
            <consortium name="Genoscope - CEA"/>
            <person name="William W."/>
        </authorList>
    </citation>
    <scope>NUCLEOTIDE SEQUENCE [LARGE SCALE GENOMIC DNA]</scope>
</reference>
<proteinExistence type="predicted"/>
<dbReference type="Proteomes" id="UP001159405">
    <property type="component" value="Unassembled WGS sequence"/>
</dbReference>
<gene>
    <name evidence="1" type="ORF">PLOB_00039340</name>
</gene>
<name>A0ABN8N096_9CNID</name>
<comment type="caution">
    <text evidence="1">The sequence shown here is derived from an EMBL/GenBank/DDBJ whole genome shotgun (WGS) entry which is preliminary data.</text>
</comment>
<feature type="non-terminal residue" evidence="1">
    <location>
        <position position="203"/>
    </location>
</feature>
<evidence type="ECO:0000313" key="2">
    <source>
        <dbReference type="Proteomes" id="UP001159405"/>
    </source>
</evidence>